<keyword evidence="1" id="KW-0732">Signal</keyword>
<dbReference type="InterPro" id="IPR009030">
    <property type="entry name" value="Growth_fac_rcpt_cys_sf"/>
</dbReference>
<organism evidence="2 3">
    <name type="scientific">Tetrahymena thermophila (strain SB210)</name>
    <dbReference type="NCBI Taxonomy" id="312017"/>
    <lineage>
        <taxon>Eukaryota</taxon>
        <taxon>Sar</taxon>
        <taxon>Alveolata</taxon>
        <taxon>Ciliophora</taxon>
        <taxon>Intramacronucleata</taxon>
        <taxon>Oligohymenophorea</taxon>
        <taxon>Hymenostomatida</taxon>
        <taxon>Tetrahymenina</taxon>
        <taxon>Tetrahymenidae</taxon>
        <taxon>Tetrahymena</taxon>
    </lineage>
</organism>
<dbReference type="EMBL" id="GG662767">
    <property type="protein sequence ID" value="EAR91876.2"/>
    <property type="molecule type" value="Genomic_DNA"/>
</dbReference>
<dbReference type="Proteomes" id="UP000009168">
    <property type="component" value="Unassembled WGS sequence"/>
</dbReference>
<evidence type="ECO:0000256" key="1">
    <source>
        <dbReference type="SAM" id="SignalP"/>
    </source>
</evidence>
<evidence type="ECO:0000313" key="3">
    <source>
        <dbReference type="Proteomes" id="UP000009168"/>
    </source>
</evidence>
<reference evidence="3" key="1">
    <citation type="journal article" date="2006" name="PLoS Biol.">
        <title>Macronuclear genome sequence of the ciliate Tetrahymena thermophila, a model eukaryote.</title>
        <authorList>
            <person name="Eisen J.A."/>
            <person name="Coyne R.S."/>
            <person name="Wu M."/>
            <person name="Wu D."/>
            <person name="Thiagarajan M."/>
            <person name="Wortman J.R."/>
            <person name="Badger J.H."/>
            <person name="Ren Q."/>
            <person name="Amedeo P."/>
            <person name="Jones K.M."/>
            <person name="Tallon L.J."/>
            <person name="Delcher A.L."/>
            <person name="Salzberg S.L."/>
            <person name="Silva J.C."/>
            <person name="Haas B.J."/>
            <person name="Majoros W.H."/>
            <person name="Farzad M."/>
            <person name="Carlton J.M."/>
            <person name="Smith R.K. Jr."/>
            <person name="Garg J."/>
            <person name="Pearlman R.E."/>
            <person name="Karrer K.M."/>
            <person name="Sun L."/>
            <person name="Manning G."/>
            <person name="Elde N.C."/>
            <person name="Turkewitz A.P."/>
            <person name="Asai D.J."/>
            <person name="Wilkes D.E."/>
            <person name="Wang Y."/>
            <person name="Cai H."/>
            <person name="Collins K."/>
            <person name="Stewart B.A."/>
            <person name="Lee S.R."/>
            <person name="Wilamowska K."/>
            <person name="Weinberg Z."/>
            <person name="Ruzzo W.L."/>
            <person name="Wloga D."/>
            <person name="Gaertig J."/>
            <person name="Frankel J."/>
            <person name="Tsao C.-C."/>
            <person name="Gorovsky M.A."/>
            <person name="Keeling P.J."/>
            <person name="Waller R.F."/>
            <person name="Patron N.J."/>
            <person name="Cherry J.M."/>
            <person name="Stover N.A."/>
            <person name="Krieger C.J."/>
            <person name="del Toro C."/>
            <person name="Ryder H.F."/>
            <person name="Williamson S.C."/>
            <person name="Barbeau R.A."/>
            <person name="Hamilton E.P."/>
            <person name="Orias E."/>
        </authorList>
    </citation>
    <scope>NUCLEOTIDE SEQUENCE [LARGE SCALE GENOMIC DNA]</scope>
    <source>
        <strain evidence="3">SB210</strain>
    </source>
</reference>
<dbReference type="eggNOG" id="KOG3525">
    <property type="taxonomic scope" value="Eukaryota"/>
</dbReference>
<dbReference type="KEGG" id="tet:TTHERM_00096720"/>
<dbReference type="SMART" id="SM00261">
    <property type="entry name" value="FU"/>
    <property type="match status" value="1"/>
</dbReference>
<proteinExistence type="predicted"/>
<keyword evidence="3" id="KW-1185">Reference proteome</keyword>
<dbReference type="InterPro" id="IPR006212">
    <property type="entry name" value="Furin_repeat"/>
</dbReference>
<dbReference type="SUPFAM" id="SSF57184">
    <property type="entry name" value="Growth factor receptor domain"/>
    <property type="match status" value="1"/>
</dbReference>
<dbReference type="GeneID" id="7831927"/>
<dbReference type="AlphaFoldDB" id="Q234X7"/>
<evidence type="ECO:0008006" key="4">
    <source>
        <dbReference type="Google" id="ProtNLM"/>
    </source>
</evidence>
<dbReference type="InParanoid" id="Q234X7"/>
<dbReference type="HOGENOM" id="CLU_309855_0_0_1"/>
<accession>Q234X7</accession>
<name>Q234X7_TETTS</name>
<dbReference type="RefSeq" id="XP_001012121.2">
    <property type="nucleotide sequence ID" value="XM_001012121.2"/>
</dbReference>
<evidence type="ECO:0000313" key="2">
    <source>
        <dbReference type="EMBL" id="EAR91876.2"/>
    </source>
</evidence>
<feature type="signal peptide" evidence="1">
    <location>
        <begin position="1"/>
        <end position="19"/>
    </location>
</feature>
<protein>
    <recommendedName>
        <fullName evidence="4">Transmembrane protein</fullName>
    </recommendedName>
</protein>
<feature type="chain" id="PRO_5004201889" description="Transmembrane protein" evidence="1">
    <location>
        <begin position="20"/>
        <end position="483"/>
    </location>
</feature>
<sequence length="483" mass="55958">MSRLIYSLIFFCFYLQISCQQQITIGQYWQYYQQRNALIVVNKDASQYQYWKLNSDGFITKTIILQACDLMIQNKDDQLLEFSNQLFYFIPSQQNYYLIDINNLESLQDQQTYTCGNPLPMLTSQGLQTNYFQSDGTSLYDSSTTFSLLTDFDIQNMKNINKYSIKDDIQDFQIDNYFYFFLNGVQYKNPNGCLNTQLFIVDKQNSAFLGSCLPNMMYLFNVNLNDNPLTLIQQYPQPSINTSYSDIVILDQQTRLVAICWAISGNYVWWFYQTNILTTLQMSSIPCQNQPQNQPIVFQNYFIVDKQIYSVSKSSSSFTFSNSGQLSKQYLPSHAYNYSQRFYKEKRTQIVIEQNNNGNIYLFMSMDYLVCNQNNSYVNQYGACQTCNQNQIFSKNQQCSPCSSNCTQCDSFTKCNTCASGYYLSNSSQCVKLGCPDNSSQINSDCVCNTQQLQNFNVFNVLIPVKIVQVLLSVHLVRVKVII</sequence>
<dbReference type="Gene3D" id="2.10.220.10">
    <property type="entry name" value="Hormone Receptor, Insulin-like Growth Factor Receptor 1, Chain A, domain 2"/>
    <property type="match status" value="1"/>
</dbReference>
<gene>
    <name evidence="2" type="ORF">TTHERM_00096720</name>
</gene>